<evidence type="ECO:0000256" key="12">
    <source>
        <dbReference type="SAM" id="SignalP"/>
    </source>
</evidence>
<dbReference type="EMBL" id="JARKIK010000044">
    <property type="protein sequence ID" value="KAK8736266.1"/>
    <property type="molecule type" value="Genomic_DNA"/>
</dbReference>
<protein>
    <recommendedName>
        <fullName evidence="13">TIR domain-containing protein</fullName>
    </recommendedName>
</protein>
<evidence type="ECO:0000256" key="1">
    <source>
        <dbReference type="ARBA" id="ARBA00004167"/>
    </source>
</evidence>
<dbReference type="PROSITE" id="PS50104">
    <property type="entry name" value="TIR"/>
    <property type="match status" value="1"/>
</dbReference>
<dbReference type="SUPFAM" id="SSF52058">
    <property type="entry name" value="L domain-like"/>
    <property type="match status" value="2"/>
</dbReference>
<evidence type="ECO:0000256" key="11">
    <source>
        <dbReference type="SAM" id="Phobius"/>
    </source>
</evidence>
<evidence type="ECO:0000256" key="8">
    <source>
        <dbReference type="ARBA" id="ARBA00023136"/>
    </source>
</evidence>
<name>A0AAW0WVV3_CHEQU</name>
<dbReference type="PRINTS" id="PR00019">
    <property type="entry name" value="LEURICHRPT"/>
</dbReference>
<evidence type="ECO:0000256" key="4">
    <source>
        <dbReference type="ARBA" id="ARBA00022692"/>
    </source>
</evidence>
<dbReference type="Pfam" id="PF13855">
    <property type="entry name" value="LRR_8"/>
    <property type="match status" value="1"/>
</dbReference>
<keyword evidence="7 11" id="KW-1133">Transmembrane helix</keyword>
<reference evidence="14" key="2">
    <citation type="submission" date="2024-01" db="EMBL/GenBank/DDBJ databases">
        <authorList>
            <person name="He J."/>
            <person name="Wang M."/>
            <person name="Zheng J."/>
            <person name="Liu Z."/>
        </authorList>
    </citation>
    <scope>NUCLEOTIDE SEQUENCE</scope>
    <source>
        <strain evidence="14">ZL_2023a</strain>
        <tissue evidence="14">Muscle</tissue>
    </source>
</reference>
<organism evidence="14 15">
    <name type="scientific">Cherax quadricarinatus</name>
    <name type="common">Australian red claw crayfish</name>
    <dbReference type="NCBI Taxonomy" id="27406"/>
    <lineage>
        <taxon>Eukaryota</taxon>
        <taxon>Metazoa</taxon>
        <taxon>Ecdysozoa</taxon>
        <taxon>Arthropoda</taxon>
        <taxon>Crustacea</taxon>
        <taxon>Multicrustacea</taxon>
        <taxon>Malacostraca</taxon>
        <taxon>Eumalacostraca</taxon>
        <taxon>Eucarida</taxon>
        <taxon>Decapoda</taxon>
        <taxon>Pleocyemata</taxon>
        <taxon>Astacidea</taxon>
        <taxon>Parastacoidea</taxon>
        <taxon>Parastacidae</taxon>
        <taxon>Cherax</taxon>
    </lineage>
</organism>
<feature type="chain" id="PRO_5044717363" description="TIR domain-containing protein" evidence="12">
    <location>
        <begin position="20"/>
        <end position="931"/>
    </location>
</feature>
<dbReference type="SMART" id="SM00365">
    <property type="entry name" value="LRR_SD22"/>
    <property type="match status" value="7"/>
</dbReference>
<comment type="caution">
    <text evidence="14">The sequence shown here is derived from an EMBL/GenBank/DDBJ whole genome shotgun (WGS) entry which is preliminary data.</text>
</comment>
<evidence type="ECO:0000256" key="9">
    <source>
        <dbReference type="ARBA" id="ARBA00023170"/>
    </source>
</evidence>
<evidence type="ECO:0000256" key="2">
    <source>
        <dbReference type="ARBA" id="ARBA00009634"/>
    </source>
</evidence>
<gene>
    <name evidence="14" type="ORF">OTU49_004903</name>
</gene>
<keyword evidence="3" id="KW-0433">Leucine-rich repeat</keyword>
<evidence type="ECO:0000256" key="7">
    <source>
        <dbReference type="ARBA" id="ARBA00022989"/>
    </source>
</evidence>
<evidence type="ECO:0000256" key="10">
    <source>
        <dbReference type="ARBA" id="ARBA00023180"/>
    </source>
</evidence>
<feature type="signal peptide" evidence="12">
    <location>
        <begin position="1"/>
        <end position="19"/>
    </location>
</feature>
<comment type="subcellular location">
    <subcellularLocation>
        <location evidence="1">Membrane</location>
        <topology evidence="1">Single-pass membrane protein</topology>
    </subcellularLocation>
</comment>
<dbReference type="GO" id="GO:0005886">
    <property type="term" value="C:plasma membrane"/>
    <property type="evidence" value="ECO:0007669"/>
    <property type="project" value="TreeGrafter"/>
</dbReference>
<dbReference type="InterPro" id="IPR000157">
    <property type="entry name" value="TIR_dom"/>
</dbReference>
<dbReference type="Pfam" id="PF13306">
    <property type="entry name" value="LRR_5"/>
    <property type="match status" value="1"/>
</dbReference>
<proteinExistence type="inferred from homology"/>
<keyword evidence="5 12" id="KW-0732">Signal</keyword>
<dbReference type="PANTHER" id="PTHR24365:SF541">
    <property type="entry name" value="PROTEIN TOLL-RELATED"/>
    <property type="match status" value="1"/>
</dbReference>
<dbReference type="GO" id="GO:0007165">
    <property type="term" value="P:signal transduction"/>
    <property type="evidence" value="ECO:0007669"/>
    <property type="project" value="InterPro"/>
</dbReference>
<dbReference type="SMART" id="SM00364">
    <property type="entry name" value="LRR_BAC"/>
    <property type="match status" value="6"/>
</dbReference>
<dbReference type="PANTHER" id="PTHR24365">
    <property type="entry name" value="TOLL-LIKE RECEPTOR"/>
    <property type="match status" value="1"/>
</dbReference>
<reference evidence="14 15" key="1">
    <citation type="journal article" date="2024" name="BMC Genomics">
        <title>Genome assembly of redclaw crayfish (Cherax quadricarinatus) provides insights into its immune adaptation and hypoxia tolerance.</title>
        <authorList>
            <person name="Liu Z."/>
            <person name="Zheng J."/>
            <person name="Li H."/>
            <person name="Fang K."/>
            <person name="Wang S."/>
            <person name="He J."/>
            <person name="Zhou D."/>
            <person name="Weng S."/>
            <person name="Chi M."/>
            <person name="Gu Z."/>
            <person name="He J."/>
            <person name="Li F."/>
            <person name="Wang M."/>
        </authorList>
    </citation>
    <scope>NUCLEOTIDE SEQUENCE [LARGE SCALE GENOMIC DNA]</scope>
    <source>
        <strain evidence="14">ZL_2023a</strain>
    </source>
</reference>
<dbReference type="SMART" id="SM00369">
    <property type="entry name" value="LRR_TYP"/>
    <property type="match status" value="10"/>
</dbReference>
<dbReference type="InterPro" id="IPR026906">
    <property type="entry name" value="LRR_5"/>
</dbReference>
<dbReference type="InterPro" id="IPR001611">
    <property type="entry name" value="Leu-rich_rpt"/>
</dbReference>
<dbReference type="FunFam" id="3.40.50.10140:FF:000026">
    <property type="entry name" value="Toll-like receptor 2"/>
    <property type="match status" value="1"/>
</dbReference>
<keyword evidence="8 11" id="KW-0472">Membrane</keyword>
<accession>A0AAW0WVV3</accession>
<feature type="transmembrane region" description="Helical" evidence="11">
    <location>
        <begin position="711"/>
        <end position="735"/>
    </location>
</feature>
<dbReference type="InterPro" id="IPR032675">
    <property type="entry name" value="LRR_dom_sf"/>
</dbReference>
<sequence>MSSCRLLPAFLLWVWAAGGTTYTLSCGKCETHANSMICPESANQERYTVTLFQDGVLQLQCEKSVKLINFALMEDCSFPTVSQLDVLGCPLQSVSFGEIALKLGARPENITSLKLLGDAQHLGQSLQHWHLHGLSSLQIFHVRNHHFTKLPHNIFDATPKLKSLRFVTSNLDAVPETLFSYTVELREIDLSSNSLTHLPVNLFRNLTKLTNVSLQNNALSEIRSELFLSVPFLENLDLSSNLLTSIQENLFNGLKNLTSLNLQRNKLEQLSGDVFSDITAVKNLNLSSNLLKDLGSKTFDNLKNLEILDLGNNRLSDLPDTAFKKCKSLKKLYLNHNELTLLKSTSFPYPKTVLTDLDLGHNKIPSPNNVGSLHGLYSSAESYFPLSRQTELKNIILNDNKFQYIPGSFNTVFLKLESVDLSGNLIQEIDLHSLLFLRESVKLNLKNNDIKIIDLSYLWSVQYSKKFVELSLEGNYLECNCMLYQFARMAQGKTPKEGDLFKIRVEDIDNVTCKIPERGTQKLLTVDTRLLVCKQDPCSNCTSYWRPHDEMLIIDCSYKDLKDLPTCDIDNYGIRKDYFITLNMRNNSITHLDKLQDPMYSRLVNLTIPNNKLSFINESYFPESLKALDVRGNNLTALPESLLEFFNITDMNLSLGNNPWMCSCDTIDFLNFLHVPSRKVNDFNDIRCKDEAESLMTISENSLCPFFMQPMVIITIVAILIFLILFAVLGTVSFYKYKQGIKVWLFTHHMCLWAVTEDEMDADKKYDAFISYSHKDEEFVNKVLVPGLESGDPKYRVCLHYRDWIPGEYIQNQILQSVEASRRTLVVLSSNFIESVWGQLEFKAAHSQALQDRTNRLIVIVYGEIPPESELDDKLQLYISMKTYVKWGDAKFWEKLRYFMPHPQDLIKKRHRKRRDTDKLELCKSDSKLSV</sequence>
<keyword evidence="6" id="KW-0677">Repeat</keyword>
<dbReference type="InterPro" id="IPR035897">
    <property type="entry name" value="Toll_tir_struct_dom_sf"/>
</dbReference>
<dbReference type="EMBL" id="JARKIK010000044">
    <property type="protein sequence ID" value="KAK8736262.1"/>
    <property type="molecule type" value="Genomic_DNA"/>
</dbReference>
<feature type="domain" description="TIR" evidence="13">
    <location>
        <begin position="764"/>
        <end position="900"/>
    </location>
</feature>
<dbReference type="PROSITE" id="PS51450">
    <property type="entry name" value="LRR"/>
    <property type="match status" value="5"/>
</dbReference>
<keyword evidence="15" id="KW-1185">Reference proteome</keyword>
<dbReference type="PRINTS" id="PR01537">
    <property type="entry name" value="INTRLKN1R1F"/>
</dbReference>
<comment type="similarity">
    <text evidence="2">Belongs to the Toll-like receptor family.</text>
</comment>
<dbReference type="Pfam" id="PF01582">
    <property type="entry name" value="TIR"/>
    <property type="match status" value="1"/>
</dbReference>
<dbReference type="GO" id="GO:0038023">
    <property type="term" value="F:signaling receptor activity"/>
    <property type="evidence" value="ECO:0007669"/>
    <property type="project" value="TreeGrafter"/>
</dbReference>
<dbReference type="AlphaFoldDB" id="A0AAW0WVV3"/>
<evidence type="ECO:0000259" key="13">
    <source>
        <dbReference type="PROSITE" id="PS50104"/>
    </source>
</evidence>
<evidence type="ECO:0000256" key="5">
    <source>
        <dbReference type="ARBA" id="ARBA00022729"/>
    </source>
</evidence>
<dbReference type="SMART" id="SM00255">
    <property type="entry name" value="TIR"/>
    <property type="match status" value="1"/>
</dbReference>
<dbReference type="SUPFAM" id="SSF52200">
    <property type="entry name" value="Toll/Interleukin receptor TIR domain"/>
    <property type="match status" value="1"/>
</dbReference>
<keyword evidence="9" id="KW-0675">Receptor</keyword>
<evidence type="ECO:0000313" key="14">
    <source>
        <dbReference type="EMBL" id="KAK8736262.1"/>
    </source>
</evidence>
<dbReference type="InterPro" id="IPR003591">
    <property type="entry name" value="Leu-rich_rpt_typical-subtyp"/>
</dbReference>
<evidence type="ECO:0000256" key="3">
    <source>
        <dbReference type="ARBA" id="ARBA00022614"/>
    </source>
</evidence>
<keyword evidence="4 11" id="KW-0812">Transmembrane</keyword>
<keyword evidence="10" id="KW-0325">Glycoprotein</keyword>
<evidence type="ECO:0000313" key="15">
    <source>
        <dbReference type="Proteomes" id="UP001445076"/>
    </source>
</evidence>
<dbReference type="FunFam" id="3.80.10.10:FF:001164">
    <property type="entry name" value="GH01279p"/>
    <property type="match status" value="1"/>
</dbReference>
<evidence type="ECO:0000256" key="6">
    <source>
        <dbReference type="ARBA" id="ARBA00022737"/>
    </source>
</evidence>
<dbReference type="Proteomes" id="UP001445076">
    <property type="component" value="Unassembled WGS sequence"/>
</dbReference>
<dbReference type="Gene3D" id="3.40.50.10140">
    <property type="entry name" value="Toll/interleukin-1 receptor homology (TIR) domain"/>
    <property type="match status" value="1"/>
</dbReference>
<dbReference type="EMBL" id="JARKIK010000044">
    <property type="protein sequence ID" value="KAK8736264.1"/>
    <property type="molecule type" value="Genomic_DNA"/>
</dbReference>
<dbReference type="Gene3D" id="3.80.10.10">
    <property type="entry name" value="Ribonuclease Inhibitor"/>
    <property type="match status" value="4"/>
</dbReference>